<dbReference type="Pfam" id="PF01592">
    <property type="entry name" value="NifU_N"/>
    <property type="match status" value="1"/>
</dbReference>
<dbReference type="Proteomes" id="UP000190102">
    <property type="component" value="Unassembled WGS sequence"/>
</dbReference>
<evidence type="ECO:0000313" key="3">
    <source>
        <dbReference type="Proteomes" id="UP000190102"/>
    </source>
</evidence>
<organism evidence="2 3">
    <name type="scientific">Trichlorobacter thiogenes</name>
    <dbReference type="NCBI Taxonomy" id="115783"/>
    <lineage>
        <taxon>Bacteria</taxon>
        <taxon>Pseudomonadati</taxon>
        <taxon>Thermodesulfobacteriota</taxon>
        <taxon>Desulfuromonadia</taxon>
        <taxon>Geobacterales</taxon>
        <taxon>Geobacteraceae</taxon>
        <taxon>Trichlorobacter</taxon>
    </lineage>
</organism>
<gene>
    <name evidence="2" type="ORF">SAMN02745119_00823</name>
</gene>
<dbReference type="GO" id="GO:0016226">
    <property type="term" value="P:iron-sulfur cluster assembly"/>
    <property type="evidence" value="ECO:0007669"/>
    <property type="project" value="InterPro"/>
</dbReference>
<dbReference type="AlphaFoldDB" id="A0A1T4L817"/>
<dbReference type="EMBL" id="FUWR01000002">
    <property type="protein sequence ID" value="SJZ50886.1"/>
    <property type="molecule type" value="Genomic_DNA"/>
</dbReference>
<dbReference type="InterPro" id="IPR002871">
    <property type="entry name" value="NIF_FeS_clus_asmbl_NifU_N"/>
</dbReference>
<feature type="domain" description="NIF system FeS cluster assembly NifU N-terminal" evidence="1">
    <location>
        <begin position="7"/>
        <end position="125"/>
    </location>
</feature>
<dbReference type="OrthoDB" id="9808097at2"/>
<dbReference type="GO" id="GO:0005506">
    <property type="term" value="F:iron ion binding"/>
    <property type="evidence" value="ECO:0007669"/>
    <property type="project" value="InterPro"/>
</dbReference>
<dbReference type="GO" id="GO:0051536">
    <property type="term" value="F:iron-sulfur cluster binding"/>
    <property type="evidence" value="ECO:0007669"/>
    <property type="project" value="InterPro"/>
</dbReference>
<dbReference type="SUPFAM" id="SSF82649">
    <property type="entry name" value="SufE/NifU"/>
    <property type="match status" value="1"/>
</dbReference>
<dbReference type="CDD" id="cd06664">
    <property type="entry name" value="IscU_like"/>
    <property type="match status" value="1"/>
</dbReference>
<evidence type="ECO:0000259" key="1">
    <source>
        <dbReference type="Pfam" id="PF01592"/>
    </source>
</evidence>
<evidence type="ECO:0000313" key="2">
    <source>
        <dbReference type="EMBL" id="SJZ50886.1"/>
    </source>
</evidence>
<accession>A0A1T4L817</accession>
<protein>
    <submittedName>
        <fullName evidence="2">Nitrogen fixation protein NifU</fullName>
    </submittedName>
</protein>
<dbReference type="STRING" id="115783.SAMN02745119_00823"/>
<name>A0A1T4L817_9BACT</name>
<keyword evidence="3" id="KW-1185">Reference proteome</keyword>
<dbReference type="PANTHER" id="PTHR10093">
    <property type="entry name" value="IRON-SULFUR CLUSTER ASSEMBLY ENZYME NIFU HOMOLOG"/>
    <property type="match status" value="1"/>
</dbReference>
<reference evidence="3" key="1">
    <citation type="submission" date="2017-02" db="EMBL/GenBank/DDBJ databases">
        <authorList>
            <person name="Varghese N."/>
            <person name="Submissions S."/>
        </authorList>
    </citation>
    <scope>NUCLEOTIDE SEQUENCE [LARGE SCALE GENOMIC DNA]</scope>
    <source>
        <strain evidence="3">ATCC BAA-34</strain>
    </source>
</reference>
<proteinExistence type="predicted"/>
<sequence>MSDGYNQYTETVLDHARNPRNVGGMDDANVVVQVGDPDCGDTLLLFMRIDDGCVAKVSFLIKGCGAAIATASMGSELVKGKSLNEALLVTDATVTAALGGLPDDKEHCSNLIASAVHAAIAQYTSTITGEAPPIDFEVDMTGRDPKPAEGEQL</sequence>
<dbReference type="Gene3D" id="3.90.1010.10">
    <property type="match status" value="1"/>
</dbReference>
<dbReference type="RefSeq" id="WP_078789110.1">
    <property type="nucleotide sequence ID" value="NZ_FUWR01000002.1"/>
</dbReference>